<gene>
    <name evidence="2" type="primary">pol</name>
    <name evidence="2" type="ORF">CR513_07073</name>
</gene>
<dbReference type="CDD" id="cd01647">
    <property type="entry name" value="RT_LTR"/>
    <property type="match status" value="1"/>
</dbReference>
<dbReference type="Gene3D" id="3.30.70.270">
    <property type="match status" value="1"/>
</dbReference>
<feature type="domain" description="Reverse transcriptase" evidence="1">
    <location>
        <begin position="16"/>
        <end position="100"/>
    </location>
</feature>
<dbReference type="Proteomes" id="UP000257109">
    <property type="component" value="Unassembled WGS sequence"/>
</dbReference>
<protein>
    <submittedName>
        <fullName evidence="2">Retrovirus-related Pol polyprotein</fullName>
    </submittedName>
</protein>
<dbReference type="InterPro" id="IPR053134">
    <property type="entry name" value="RNA-dir_DNA_polymerase"/>
</dbReference>
<dbReference type="PANTHER" id="PTHR24559">
    <property type="entry name" value="TRANSPOSON TY3-I GAG-POL POLYPROTEIN"/>
    <property type="match status" value="1"/>
</dbReference>
<dbReference type="InterPro" id="IPR043502">
    <property type="entry name" value="DNA/RNA_pol_sf"/>
</dbReference>
<evidence type="ECO:0000313" key="2">
    <source>
        <dbReference type="EMBL" id="RDY08674.1"/>
    </source>
</evidence>
<dbReference type="Pfam" id="PF00078">
    <property type="entry name" value="RVT_1"/>
    <property type="match status" value="1"/>
</dbReference>
<accession>A0A371I134</accession>
<keyword evidence="3" id="KW-1185">Reference proteome</keyword>
<feature type="non-terminal residue" evidence="2">
    <location>
        <position position="1"/>
    </location>
</feature>
<dbReference type="AlphaFoldDB" id="A0A371I134"/>
<organism evidence="2 3">
    <name type="scientific">Mucuna pruriens</name>
    <name type="common">Velvet bean</name>
    <name type="synonym">Dolichos pruriens</name>
    <dbReference type="NCBI Taxonomy" id="157652"/>
    <lineage>
        <taxon>Eukaryota</taxon>
        <taxon>Viridiplantae</taxon>
        <taxon>Streptophyta</taxon>
        <taxon>Embryophyta</taxon>
        <taxon>Tracheophyta</taxon>
        <taxon>Spermatophyta</taxon>
        <taxon>Magnoliopsida</taxon>
        <taxon>eudicotyledons</taxon>
        <taxon>Gunneridae</taxon>
        <taxon>Pentapetalae</taxon>
        <taxon>rosids</taxon>
        <taxon>fabids</taxon>
        <taxon>Fabales</taxon>
        <taxon>Fabaceae</taxon>
        <taxon>Papilionoideae</taxon>
        <taxon>50 kb inversion clade</taxon>
        <taxon>NPAAA clade</taxon>
        <taxon>indigoferoid/millettioid clade</taxon>
        <taxon>Phaseoleae</taxon>
        <taxon>Mucuna</taxon>
    </lineage>
</organism>
<comment type="caution">
    <text evidence="2">The sequence shown here is derived from an EMBL/GenBank/DDBJ whole genome shotgun (WGS) entry which is preliminary data.</text>
</comment>
<dbReference type="InterPro" id="IPR043128">
    <property type="entry name" value="Rev_trsase/Diguanyl_cyclase"/>
</dbReference>
<evidence type="ECO:0000313" key="3">
    <source>
        <dbReference type="Proteomes" id="UP000257109"/>
    </source>
</evidence>
<evidence type="ECO:0000259" key="1">
    <source>
        <dbReference type="Pfam" id="PF00078"/>
    </source>
</evidence>
<dbReference type="InterPro" id="IPR000477">
    <property type="entry name" value="RT_dom"/>
</dbReference>
<dbReference type="OrthoDB" id="8042179at2759"/>
<reference evidence="2" key="1">
    <citation type="submission" date="2018-05" db="EMBL/GenBank/DDBJ databases">
        <title>Draft genome of Mucuna pruriens seed.</title>
        <authorList>
            <person name="Nnadi N.E."/>
            <person name="Vos R."/>
            <person name="Hasami M.H."/>
            <person name="Devisetty U.K."/>
            <person name="Aguiy J.C."/>
        </authorList>
    </citation>
    <scope>NUCLEOTIDE SEQUENCE [LARGE SCALE GENOMIC DNA]</scope>
    <source>
        <strain evidence="2">JCA_2017</strain>
    </source>
</reference>
<dbReference type="EMBL" id="QJKJ01001231">
    <property type="protein sequence ID" value="RDY08674.1"/>
    <property type="molecule type" value="Genomic_DNA"/>
</dbReference>
<name>A0A371I134_MUCPR</name>
<proteinExistence type="predicted"/>
<dbReference type="PANTHER" id="PTHR24559:SF457">
    <property type="entry name" value="RNA-DIRECTED DNA POLYMERASE HOMOLOG"/>
    <property type="match status" value="1"/>
</dbReference>
<sequence>MSLGDREKTTFITLWGTFCYKVMSFGLKNAGATYQRAMVALFHDMMHKEIVDDMIAKSKTPEQHIEDLQKLFIRFRKYKLRLNPAKCTFSVKIGKLLGFVVNEKGIEVDPYKVKAIREMLTPKIESEIRDFLGRLTATCNPIFKLLRKKTKT</sequence>
<dbReference type="SUPFAM" id="SSF56672">
    <property type="entry name" value="DNA/RNA polymerases"/>
    <property type="match status" value="1"/>
</dbReference>